<evidence type="ECO:0000256" key="4">
    <source>
        <dbReference type="PIRSR" id="PIRSR001112-1"/>
    </source>
</evidence>
<feature type="active site" description="Proton acceptor" evidence="4">
    <location>
        <position position="357"/>
    </location>
</feature>
<dbReference type="RefSeq" id="WP_017183032.1">
    <property type="nucleotide sequence ID" value="NZ_CP022746.1"/>
</dbReference>
<gene>
    <name evidence="6" type="ORF">CJD35_15770</name>
</gene>
<dbReference type="PANTHER" id="PTHR21661">
    <property type="entry name" value="EPOXIDE HYDROLASE 1-RELATED"/>
    <property type="match status" value="1"/>
</dbReference>
<organism evidence="6 7">
    <name type="scientific">Sphingobium xenophagum</name>
    <dbReference type="NCBI Taxonomy" id="121428"/>
    <lineage>
        <taxon>Bacteria</taxon>
        <taxon>Pseudomonadati</taxon>
        <taxon>Pseudomonadota</taxon>
        <taxon>Alphaproteobacteria</taxon>
        <taxon>Sphingomonadales</taxon>
        <taxon>Sphingomonadaceae</taxon>
        <taxon>Sphingobium</taxon>
    </lineage>
</organism>
<keyword evidence="2" id="KW-0058">Aromatic hydrocarbons catabolism</keyword>
<dbReference type="Proteomes" id="UP000217141">
    <property type="component" value="Chromosome II"/>
</dbReference>
<accession>A0A249MX86</accession>
<dbReference type="Gene3D" id="3.40.50.1820">
    <property type="entry name" value="alpha/beta hydrolase"/>
    <property type="match status" value="1"/>
</dbReference>
<dbReference type="Pfam" id="PF06441">
    <property type="entry name" value="EHN"/>
    <property type="match status" value="1"/>
</dbReference>
<proteinExistence type="inferred from homology"/>
<dbReference type="InterPro" id="IPR000639">
    <property type="entry name" value="Epox_hydrolase-like"/>
</dbReference>
<keyword evidence="3 6" id="KW-0378">Hydrolase</keyword>
<evidence type="ECO:0000256" key="1">
    <source>
        <dbReference type="ARBA" id="ARBA00010088"/>
    </source>
</evidence>
<comment type="similarity">
    <text evidence="1">Belongs to the peptidase S33 family.</text>
</comment>
<dbReference type="AlphaFoldDB" id="A0A249MX86"/>
<dbReference type="InterPro" id="IPR016292">
    <property type="entry name" value="Epoxide_hydrolase"/>
</dbReference>
<dbReference type="GO" id="GO:0004301">
    <property type="term" value="F:epoxide hydrolase activity"/>
    <property type="evidence" value="ECO:0007669"/>
    <property type="project" value="TreeGrafter"/>
</dbReference>
<name>A0A249MX86_SPHXE</name>
<feature type="domain" description="Epoxide hydrolase N-terminal" evidence="5">
    <location>
        <begin position="6"/>
        <end position="110"/>
    </location>
</feature>
<reference evidence="6 7" key="1">
    <citation type="submission" date="2017-08" db="EMBL/GenBank/DDBJ databases">
        <title>Whole Genome Sequence of Sphingobium hydrophobicum C1: Insights into Adaption to the Electronic-waste Contaminated Sediment.</title>
        <authorList>
            <person name="Song D."/>
            <person name="Chen X."/>
            <person name="Xu M."/>
        </authorList>
    </citation>
    <scope>NUCLEOTIDE SEQUENCE [LARGE SCALE GENOMIC DNA]</scope>
    <source>
        <strain evidence="6 7">C1</strain>
    </source>
</reference>
<dbReference type="PANTHER" id="PTHR21661:SF35">
    <property type="entry name" value="EPOXIDE HYDROLASE"/>
    <property type="match status" value="1"/>
</dbReference>
<dbReference type="GO" id="GO:0097176">
    <property type="term" value="P:epoxide metabolic process"/>
    <property type="evidence" value="ECO:0007669"/>
    <property type="project" value="TreeGrafter"/>
</dbReference>
<evidence type="ECO:0000256" key="2">
    <source>
        <dbReference type="ARBA" id="ARBA00022797"/>
    </source>
</evidence>
<protein>
    <submittedName>
        <fullName evidence="6">Epoxide hydrolase</fullName>
    </submittedName>
</protein>
<dbReference type="KEGG" id="shyd:CJD35_15770"/>
<dbReference type="SUPFAM" id="SSF53474">
    <property type="entry name" value="alpha/beta-Hydrolases"/>
    <property type="match status" value="1"/>
</dbReference>
<evidence type="ECO:0000259" key="5">
    <source>
        <dbReference type="Pfam" id="PF06441"/>
    </source>
</evidence>
<evidence type="ECO:0000313" key="6">
    <source>
        <dbReference type="EMBL" id="ASY45990.1"/>
    </source>
</evidence>
<evidence type="ECO:0000256" key="3">
    <source>
        <dbReference type="ARBA" id="ARBA00022801"/>
    </source>
</evidence>
<evidence type="ECO:0000313" key="7">
    <source>
        <dbReference type="Proteomes" id="UP000217141"/>
    </source>
</evidence>
<dbReference type="InterPro" id="IPR010497">
    <property type="entry name" value="Epoxide_hydro_N"/>
</dbReference>
<dbReference type="InterPro" id="IPR029058">
    <property type="entry name" value="AB_hydrolase_fold"/>
</dbReference>
<feature type="active site" description="Nucleophile" evidence="4">
    <location>
        <position position="179"/>
    </location>
</feature>
<sequence>MSDAVTAFRADVPQAALDDLRLRLRRTRWPEAETVSDWGQGVPLAALRDLCAYWADGYDWRRCEGALNALPQFTTAIDDLSIHFIHVRSPRPDALPLILTHGWPGLVLEFLKVLGPLTNPAAHGAPDAPAFHVVIPSLPGYGFSDKPTAAGWGVERIAQSWIQLMRRLGYDRFAAQGGDWGAAITTAIAMAAPPECIGVHLNMPLVFPEESDFADLTPAEAKTVERMQYYQEHDSGYAKLQGTRPQTIGYGLADSPVAQAAWIYEKFQAWTDNRGVPENALTRDEMLDVISLYWLTNSGASSARLYWESANAFQARQLDLPVGVSIFAQEIFRPSRRWAERSYPRLMHWNELDAGGHFAAFEQPALFVAELRACFGAMQG</sequence>
<feature type="active site" description="Proton donor" evidence="4">
    <location>
        <position position="306"/>
    </location>
</feature>
<dbReference type="EMBL" id="CP022746">
    <property type="protein sequence ID" value="ASY45990.1"/>
    <property type="molecule type" value="Genomic_DNA"/>
</dbReference>
<dbReference type="PRINTS" id="PR00412">
    <property type="entry name" value="EPOXHYDRLASE"/>
</dbReference>
<dbReference type="PIRSF" id="PIRSF001112">
    <property type="entry name" value="Epoxide_hydrolase"/>
    <property type="match status" value="1"/>
</dbReference>